<accession>A0A087GY21</accession>
<evidence type="ECO:0000313" key="3">
    <source>
        <dbReference type="EMBL" id="KFK34773.1"/>
    </source>
</evidence>
<keyword evidence="1" id="KW-0175">Coiled coil</keyword>
<dbReference type="Gramene" id="KFK34773">
    <property type="protein sequence ID" value="KFK34773"/>
    <property type="gene ID" value="AALP_AA5G191800"/>
</dbReference>
<dbReference type="Proteomes" id="UP000029120">
    <property type="component" value="Chromosome 5"/>
</dbReference>
<evidence type="ECO:0000313" key="4">
    <source>
        <dbReference type="Proteomes" id="UP000029120"/>
    </source>
</evidence>
<protein>
    <submittedName>
        <fullName evidence="3">Uncharacterized protein</fullName>
    </submittedName>
</protein>
<gene>
    <name evidence="3" type="ordered locus">AALP_Aa5g191800</name>
</gene>
<reference evidence="4" key="1">
    <citation type="journal article" date="2015" name="Nat. Plants">
        <title>Genome expansion of Arabis alpina linked with retrotransposition and reduced symmetric DNA methylation.</title>
        <authorList>
            <person name="Willing E.M."/>
            <person name="Rawat V."/>
            <person name="Mandakova T."/>
            <person name="Maumus F."/>
            <person name="James G.V."/>
            <person name="Nordstroem K.J."/>
            <person name="Becker C."/>
            <person name="Warthmann N."/>
            <person name="Chica C."/>
            <person name="Szarzynska B."/>
            <person name="Zytnicki M."/>
            <person name="Albani M.C."/>
            <person name="Kiefer C."/>
            <person name="Bergonzi S."/>
            <person name="Castaings L."/>
            <person name="Mateos J.L."/>
            <person name="Berns M.C."/>
            <person name="Bujdoso N."/>
            <person name="Piofczyk T."/>
            <person name="de Lorenzo L."/>
            <person name="Barrero-Sicilia C."/>
            <person name="Mateos I."/>
            <person name="Piednoel M."/>
            <person name="Hagmann J."/>
            <person name="Chen-Min-Tao R."/>
            <person name="Iglesias-Fernandez R."/>
            <person name="Schuster S.C."/>
            <person name="Alonso-Blanco C."/>
            <person name="Roudier F."/>
            <person name="Carbonero P."/>
            <person name="Paz-Ares J."/>
            <person name="Davis S.J."/>
            <person name="Pecinka A."/>
            <person name="Quesneville H."/>
            <person name="Colot V."/>
            <person name="Lysak M.A."/>
            <person name="Weigel D."/>
            <person name="Coupland G."/>
            <person name="Schneeberger K."/>
        </authorList>
    </citation>
    <scope>NUCLEOTIDE SEQUENCE [LARGE SCALE GENOMIC DNA]</scope>
    <source>
        <strain evidence="4">cv. Pajares</strain>
    </source>
</reference>
<keyword evidence="4" id="KW-1185">Reference proteome</keyword>
<name>A0A087GY21_ARAAL</name>
<evidence type="ECO:0000256" key="2">
    <source>
        <dbReference type="SAM" id="MobiDB-lite"/>
    </source>
</evidence>
<proteinExistence type="predicted"/>
<feature type="coiled-coil region" evidence="1">
    <location>
        <begin position="113"/>
        <end position="175"/>
    </location>
</feature>
<organism evidence="3 4">
    <name type="scientific">Arabis alpina</name>
    <name type="common">Alpine rock-cress</name>
    <dbReference type="NCBI Taxonomy" id="50452"/>
    <lineage>
        <taxon>Eukaryota</taxon>
        <taxon>Viridiplantae</taxon>
        <taxon>Streptophyta</taxon>
        <taxon>Embryophyta</taxon>
        <taxon>Tracheophyta</taxon>
        <taxon>Spermatophyta</taxon>
        <taxon>Magnoliopsida</taxon>
        <taxon>eudicotyledons</taxon>
        <taxon>Gunneridae</taxon>
        <taxon>Pentapetalae</taxon>
        <taxon>rosids</taxon>
        <taxon>malvids</taxon>
        <taxon>Brassicales</taxon>
        <taxon>Brassicaceae</taxon>
        <taxon>Arabideae</taxon>
        <taxon>Arabis</taxon>
    </lineage>
</organism>
<feature type="compositionally biased region" description="Polar residues" evidence="2">
    <location>
        <begin position="21"/>
        <end position="36"/>
    </location>
</feature>
<feature type="region of interest" description="Disordered" evidence="2">
    <location>
        <begin position="1"/>
        <end position="52"/>
    </location>
</feature>
<dbReference type="EMBL" id="CM002873">
    <property type="protein sequence ID" value="KFK34773.1"/>
    <property type="molecule type" value="Genomic_DNA"/>
</dbReference>
<dbReference type="AlphaFoldDB" id="A0A087GY21"/>
<feature type="region of interest" description="Disordered" evidence="2">
    <location>
        <begin position="253"/>
        <end position="277"/>
    </location>
</feature>
<evidence type="ECO:0000256" key="1">
    <source>
        <dbReference type="SAM" id="Coils"/>
    </source>
</evidence>
<feature type="compositionally biased region" description="Low complexity" evidence="2">
    <location>
        <begin position="253"/>
        <end position="263"/>
    </location>
</feature>
<sequence>MSNNGKELSAREKRVIKARIGSNTRVSQRAGSSTSAPEVGATAAPRSRRPNLEQNVVVATDNQLKALQKRHDETQKKTKVWKKAANVLEKFLSSFNQLARGYDLVARSQTRKLAAAEKARDDYMGQKEDLEKQVATLQEVVKITNDKRCKIDETFTKSESERKCLQQEVVNLKNRLGLPDGACNEPSRMRSVIWKIKLINGTLRVNIVLLAEVRGLLSATNEFAFHMGKLEDILKDLSAGGTESWVVDAKADAVPAPSSCSPSGDEDSSNYTTGDPP</sequence>